<keyword evidence="2 4" id="KW-0238">DNA-binding</keyword>
<evidence type="ECO:0000313" key="6">
    <source>
        <dbReference type="EMBL" id="EHR63048.1"/>
    </source>
</evidence>
<dbReference type="GO" id="GO:0000976">
    <property type="term" value="F:transcription cis-regulatory region binding"/>
    <property type="evidence" value="ECO:0007669"/>
    <property type="project" value="TreeGrafter"/>
</dbReference>
<evidence type="ECO:0000256" key="3">
    <source>
        <dbReference type="ARBA" id="ARBA00023163"/>
    </source>
</evidence>
<dbReference type="PANTHER" id="PTHR30055">
    <property type="entry name" value="HTH-TYPE TRANSCRIPTIONAL REGULATOR RUTR"/>
    <property type="match status" value="1"/>
</dbReference>
<dbReference type="Gene3D" id="1.10.10.60">
    <property type="entry name" value="Homeodomain-like"/>
    <property type="match status" value="1"/>
</dbReference>
<keyword evidence="7" id="KW-1185">Reference proteome</keyword>
<accession>H5XL16</accession>
<dbReference type="PANTHER" id="PTHR30055:SF151">
    <property type="entry name" value="TRANSCRIPTIONAL REGULATORY PROTEIN"/>
    <property type="match status" value="1"/>
</dbReference>
<protein>
    <submittedName>
        <fullName evidence="6">Transcriptional regulator</fullName>
    </submittedName>
</protein>
<sequence>MSEVSSVYVGSGDPKRSMELLWGVVDKPRRGPKPRFTVDDIVATAIELADAEGIDAVTMRGVASALGLTAMSLYGYVPGKAELVDLMVDRVHAELSPPESSASGWRARLEAVARRTWELYLRHPWLLQVSTVRPVLGPNVIAKYDADLHAVADLGLTSVEMDQVITLVSNYVHGAVRAAVEMRRVRQDTGKDNPQWWSEYAPLFTKLFDDERYPVAAKVGSEMGEEHYGPDAPELAFEFGLERILDGVAVLVENAARRAGPDVTSL</sequence>
<dbReference type="EMBL" id="CM001440">
    <property type="protein sequence ID" value="EHR63048.1"/>
    <property type="molecule type" value="Genomic_DNA"/>
</dbReference>
<keyword evidence="3" id="KW-0804">Transcription</keyword>
<feature type="domain" description="HTH tetR-type" evidence="5">
    <location>
        <begin position="35"/>
        <end position="95"/>
    </location>
</feature>
<evidence type="ECO:0000256" key="2">
    <source>
        <dbReference type="ARBA" id="ARBA00023125"/>
    </source>
</evidence>
<reference evidence="6 7" key="1">
    <citation type="submission" date="2011-11" db="EMBL/GenBank/DDBJ databases">
        <title>The Noncontiguous Finished sequence of Saccharomonospora cyanea NA-134.</title>
        <authorList>
            <consortium name="US DOE Joint Genome Institute"/>
            <person name="Lucas S."/>
            <person name="Han J."/>
            <person name="Lapidus A."/>
            <person name="Cheng J.-F."/>
            <person name="Goodwin L."/>
            <person name="Pitluck S."/>
            <person name="Peters L."/>
            <person name="Ovchinnikova G."/>
            <person name="Lu M."/>
            <person name="Detter J.C."/>
            <person name="Han C."/>
            <person name="Tapia R."/>
            <person name="Land M."/>
            <person name="Hauser L."/>
            <person name="Kyrpides N."/>
            <person name="Ivanova N."/>
            <person name="Pagani I."/>
            <person name="Brambilla E.-M."/>
            <person name="Klenk H.-P."/>
            <person name="Woyke T."/>
        </authorList>
    </citation>
    <scope>NUCLEOTIDE SEQUENCE [LARGE SCALE GENOMIC DNA]</scope>
    <source>
        <strain evidence="6 7">NA-134</strain>
    </source>
</reference>
<keyword evidence="1" id="KW-0805">Transcription regulation</keyword>
<dbReference type="InterPro" id="IPR009057">
    <property type="entry name" value="Homeodomain-like_sf"/>
</dbReference>
<gene>
    <name evidence="6" type="ORF">SaccyDRAFT_4230</name>
</gene>
<dbReference type="AlphaFoldDB" id="H5XL16"/>
<dbReference type="PROSITE" id="PS50977">
    <property type="entry name" value="HTH_TETR_2"/>
    <property type="match status" value="1"/>
</dbReference>
<dbReference type="SUPFAM" id="SSF46689">
    <property type="entry name" value="Homeodomain-like"/>
    <property type="match status" value="1"/>
</dbReference>
<dbReference type="Pfam" id="PF02909">
    <property type="entry name" value="TetR_C_1"/>
    <property type="match status" value="1"/>
</dbReference>
<evidence type="ECO:0000256" key="4">
    <source>
        <dbReference type="PROSITE-ProRule" id="PRU00335"/>
    </source>
</evidence>
<dbReference type="Proteomes" id="UP000002791">
    <property type="component" value="Chromosome"/>
</dbReference>
<organism evidence="6 7">
    <name type="scientific">Saccharomonospora cyanea NA-134</name>
    <dbReference type="NCBI Taxonomy" id="882082"/>
    <lineage>
        <taxon>Bacteria</taxon>
        <taxon>Bacillati</taxon>
        <taxon>Actinomycetota</taxon>
        <taxon>Actinomycetes</taxon>
        <taxon>Pseudonocardiales</taxon>
        <taxon>Pseudonocardiaceae</taxon>
        <taxon>Saccharomonospora</taxon>
    </lineage>
</organism>
<dbReference type="InterPro" id="IPR036271">
    <property type="entry name" value="Tet_transcr_reg_TetR-rel_C_sf"/>
</dbReference>
<name>H5XL16_9PSEU</name>
<evidence type="ECO:0000256" key="1">
    <source>
        <dbReference type="ARBA" id="ARBA00023015"/>
    </source>
</evidence>
<dbReference type="GO" id="GO:0045892">
    <property type="term" value="P:negative regulation of DNA-templated transcription"/>
    <property type="evidence" value="ECO:0007669"/>
    <property type="project" value="InterPro"/>
</dbReference>
<proteinExistence type="predicted"/>
<dbReference type="HOGENOM" id="CLU_069543_0_1_11"/>
<dbReference type="InterPro" id="IPR001647">
    <property type="entry name" value="HTH_TetR"/>
</dbReference>
<dbReference type="Pfam" id="PF00440">
    <property type="entry name" value="TetR_N"/>
    <property type="match status" value="1"/>
</dbReference>
<dbReference type="STRING" id="882082.SaccyDRAFT_4230"/>
<evidence type="ECO:0000313" key="7">
    <source>
        <dbReference type="Proteomes" id="UP000002791"/>
    </source>
</evidence>
<dbReference type="GO" id="GO:0003700">
    <property type="term" value="F:DNA-binding transcription factor activity"/>
    <property type="evidence" value="ECO:0007669"/>
    <property type="project" value="TreeGrafter"/>
</dbReference>
<feature type="DNA-binding region" description="H-T-H motif" evidence="4">
    <location>
        <begin position="58"/>
        <end position="77"/>
    </location>
</feature>
<dbReference type="eggNOG" id="COG1309">
    <property type="taxonomic scope" value="Bacteria"/>
</dbReference>
<evidence type="ECO:0000259" key="5">
    <source>
        <dbReference type="PROSITE" id="PS50977"/>
    </source>
</evidence>
<dbReference type="Gene3D" id="1.10.357.10">
    <property type="entry name" value="Tetracycline Repressor, domain 2"/>
    <property type="match status" value="1"/>
</dbReference>
<dbReference type="SUPFAM" id="SSF48498">
    <property type="entry name" value="Tetracyclin repressor-like, C-terminal domain"/>
    <property type="match status" value="1"/>
</dbReference>
<dbReference type="InterPro" id="IPR004111">
    <property type="entry name" value="Repressor_TetR_C"/>
</dbReference>
<dbReference type="InterPro" id="IPR050109">
    <property type="entry name" value="HTH-type_TetR-like_transc_reg"/>
</dbReference>